<dbReference type="EMBL" id="KQ423478">
    <property type="protein sequence ID" value="KOF72833.1"/>
    <property type="molecule type" value="Genomic_DNA"/>
</dbReference>
<sequence length="66" mass="8065">MMSLFVIVCCFFFSFVSKLRLFFSDFSFRIILFSLCFFFSTSFQWNFFLPFFFSPLNPKSFLTRLE</sequence>
<feature type="transmembrane region" description="Helical" evidence="1">
    <location>
        <begin position="28"/>
        <end position="53"/>
    </location>
</feature>
<dbReference type="AlphaFoldDB" id="A0A0L8G7I0"/>
<keyword evidence="1" id="KW-1133">Transmembrane helix</keyword>
<evidence type="ECO:0000256" key="1">
    <source>
        <dbReference type="SAM" id="Phobius"/>
    </source>
</evidence>
<keyword evidence="1" id="KW-0812">Transmembrane</keyword>
<keyword evidence="1" id="KW-0472">Membrane</keyword>
<gene>
    <name evidence="2" type="ORF">OCBIM_22038828mg</name>
</gene>
<proteinExistence type="predicted"/>
<protein>
    <submittedName>
        <fullName evidence="2">Uncharacterized protein</fullName>
    </submittedName>
</protein>
<name>A0A0L8G7I0_OCTBM</name>
<organism evidence="2">
    <name type="scientific">Octopus bimaculoides</name>
    <name type="common">California two-spotted octopus</name>
    <dbReference type="NCBI Taxonomy" id="37653"/>
    <lineage>
        <taxon>Eukaryota</taxon>
        <taxon>Metazoa</taxon>
        <taxon>Spiralia</taxon>
        <taxon>Lophotrochozoa</taxon>
        <taxon>Mollusca</taxon>
        <taxon>Cephalopoda</taxon>
        <taxon>Coleoidea</taxon>
        <taxon>Octopodiformes</taxon>
        <taxon>Octopoda</taxon>
        <taxon>Incirrata</taxon>
        <taxon>Octopodidae</taxon>
        <taxon>Octopus</taxon>
    </lineage>
</organism>
<evidence type="ECO:0000313" key="2">
    <source>
        <dbReference type="EMBL" id="KOF72833.1"/>
    </source>
</evidence>
<accession>A0A0L8G7I0</accession>
<reference evidence="2" key="1">
    <citation type="submission" date="2015-07" db="EMBL/GenBank/DDBJ databases">
        <title>MeaNS - Measles Nucleotide Surveillance Program.</title>
        <authorList>
            <person name="Tran T."/>
            <person name="Druce J."/>
        </authorList>
    </citation>
    <scope>NUCLEOTIDE SEQUENCE</scope>
    <source>
        <strain evidence="2">UCB-OBI-ISO-001</strain>
        <tissue evidence="2">Gonad</tissue>
    </source>
</reference>